<reference evidence="1 2" key="1">
    <citation type="journal article" date="2020" name="Nature">
        <title>Six reference-quality genomes reveal evolution of bat adaptations.</title>
        <authorList>
            <person name="Jebb D."/>
            <person name="Huang Z."/>
            <person name="Pippel M."/>
            <person name="Hughes G.M."/>
            <person name="Lavrichenko K."/>
            <person name="Devanna P."/>
            <person name="Winkler S."/>
            <person name="Jermiin L.S."/>
            <person name="Skirmuntt E.C."/>
            <person name="Katzourakis A."/>
            <person name="Burkitt-Gray L."/>
            <person name="Ray D.A."/>
            <person name="Sullivan K.A.M."/>
            <person name="Roscito J.G."/>
            <person name="Kirilenko B.M."/>
            <person name="Davalos L.M."/>
            <person name="Corthals A.P."/>
            <person name="Power M.L."/>
            <person name="Jones G."/>
            <person name="Ransome R.D."/>
            <person name="Dechmann D.K.N."/>
            <person name="Locatelli A.G."/>
            <person name="Puechmaille S.J."/>
            <person name="Fedrigo O."/>
            <person name="Jarvis E.D."/>
            <person name="Hiller M."/>
            <person name="Vernes S.C."/>
            <person name="Myers E.W."/>
            <person name="Teeling E.C."/>
        </authorList>
    </citation>
    <scope>NUCLEOTIDE SEQUENCE [LARGE SCALE GENOMIC DNA]</scope>
    <source>
        <strain evidence="1">Bat1K_MPI-CBG_1</strain>
    </source>
</reference>
<evidence type="ECO:0000313" key="1">
    <source>
        <dbReference type="EMBL" id="KAF6114739.1"/>
    </source>
</evidence>
<sequence>MFWFTEPADFWLDFLTSQLWLSREAEVVAVNPKEKSMFTSLSEKLAHQNVSVQSAQPLLSRDHSGWTFSSLPTALLPTQGTVTSHRQRKHTDSLYPSHPIFENIKGHVCAHVYMCVRVCMYMS</sequence>
<gene>
    <name evidence="1" type="ORF">HJG60_010673</name>
</gene>
<name>A0A834EF47_9CHIR</name>
<evidence type="ECO:0000313" key="2">
    <source>
        <dbReference type="Proteomes" id="UP000664940"/>
    </source>
</evidence>
<comment type="caution">
    <text evidence="1">The sequence shown here is derived from an EMBL/GenBank/DDBJ whole genome shotgun (WGS) entry which is preliminary data.</text>
</comment>
<accession>A0A834EF47</accession>
<dbReference type="EMBL" id="JABVXQ010000004">
    <property type="protein sequence ID" value="KAF6114739.1"/>
    <property type="molecule type" value="Genomic_DNA"/>
</dbReference>
<protein>
    <submittedName>
        <fullName evidence="1">Uncharacterized protein</fullName>
    </submittedName>
</protein>
<dbReference type="AlphaFoldDB" id="A0A834EF47"/>
<organism evidence="1 2">
    <name type="scientific">Phyllostomus discolor</name>
    <name type="common">pale spear-nosed bat</name>
    <dbReference type="NCBI Taxonomy" id="89673"/>
    <lineage>
        <taxon>Eukaryota</taxon>
        <taxon>Metazoa</taxon>
        <taxon>Chordata</taxon>
        <taxon>Craniata</taxon>
        <taxon>Vertebrata</taxon>
        <taxon>Euteleostomi</taxon>
        <taxon>Mammalia</taxon>
        <taxon>Eutheria</taxon>
        <taxon>Laurasiatheria</taxon>
        <taxon>Chiroptera</taxon>
        <taxon>Yangochiroptera</taxon>
        <taxon>Phyllostomidae</taxon>
        <taxon>Phyllostominae</taxon>
        <taxon>Phyllostomus</taxon>
    </lineage>
</organism>
<dbReference type="Proteomes" id="UP000664940">
    <property type="component" value="Unassembled WGS sequence"/>
</dbReference>
<proteinExistence type="predicted"/>